<sequence length="152" mass="17072">MKPLDLTKKDVRKKTLKPSSSKNVAGRNIGYQKNKKRHPSSFSHSEQDQAKRSLLWILVSGTMVLVIVGWVFFLRIQIPSDLKKGGGFSEISGTIGDMFKTIGEGIDKFGSTLNAKLKSDNSESEEQSLKEAQIRELEKKVFPQFENKNINS</sequence>
<gene>
    <name evidence="3" type="ORF">COY66_03575</name>
</gene>
<name>A0A2M7RJ98_9BACT</name>
<proteinExistence type="predicted"/>
<dbReference type="EMBL" id="PFMD01000039">
    <property type="protein sequence ID" value="PIY96652.1"/>
    <property type="molecule type" value="Genomic_DNA"/>
</dbReference>
<evidence type="ECO:0000313" key="4">
    <source>
        <dbReference type="Proteomes" id="UP000230779"/>
    </source>
</evidence>
<organism evidence="3 4">
    <name type="scientific">Candidatus Kerfeldbacteria bacterium CG_4_10_14_0_8_um_filter_42_10</name>
    <dbReference type="NCBI Taxonomy" id="2014248"/>
    <lineage>
        <taxon>Bacteria</taxon>
        <taxon>Candidatus Kerfeldiibacteriota</taxon>
    </lineage>
</organism>
<comment type="caution">
    <text evidence="3">The sequence shown here is derived from an EMBL/GenBank/DDBJ whole genome shotgun (WGS) entry which is preliminary data.</text>
</comment>
<keyword evidence="2" id="KW-1133">Transmembrane helix</keyword>
<dbReference type="Proteomes" id="UP000230779">
    <property type="component" value="Unassembled WGS sequence"/>
</dbReference>
<keyword evidence="2" id="KW-0812">Transmembrane</keyword>
<feature type="region of interest" description="Disordered" evidence="1">
    <location>
        <begin position="1"/>
        <end position="45"/>
    </location>
</feature>
<feature type="transmembrane region" description="Helical" evidence="2">
    <location>
        <begin position="54"/>
        <end position="74"/>
    </location>
</feature>
<dbReference type="AlphaFoldDB" id="A0A2M7RJ98"/>
<evidence type="ECO:0000313" key="3">
    <source>
        <dbReference type="EMBL" id="PIY96652.1"/>
    </source>
</evidence>
<evidence type="ECO:0000256" key="1">
    <source>
        <dbReference type="SAM" id="MobiDB-lite"/>
    </source>
</evidence>
<protein>
    <submittedName>
        <fullName evidence="3">Uncharacterized protein</fullName>
    </submittedName>
</protein>
<evidence type="ECO:0000256" key="2">
    <source>
        <dbReference type="SAM" id="Phobius"/>
    </source>
</evidence>
<keyword evidence="2" id="KW-0472">Membrane</keyword>
<reference evidence="3 4" key="1">
    <citation type="submission" date="2017-09" db="EMBL/GenBank/DDBJ databases">
        <title>Depth-based differentiation of microbial function through sediment-hosted aquifers and enrichment of novel symbionts in the deep terrestrial subsurface.</title>
        <authorList>
            <person name="Probst A.J."/>
            <person name="Ladd B."/>
            <person name="Jarett J.K."/>
            <person name="Geller-Mcgrath D.E."/>
            <person name="Sieber C.M."/>
            <person name="Emerson J.B."/>
            <person name="Anantharaman K."/>
            <person name="Thomas B.C."/>
            <person name="Malmstrom R."/>
            <person name="Stieglmeier M."/>
            <person name="Klingl A."/>
            <person name="Woyke T."/>
            <person name="Ryan C.M."/>
            <person name="Banfield J.F."/>
        </authorList>
    </citation>
    <scope>NUCLEOTIDE SEQUENCE [LARGE SCALE GENOMIC DNA]</scope>
    <source>
        <strain evidence="3">CG_4_10_14_0_8_um_filter_42_10</strain>
    </source>
</reference>
<accession>A0A2M7RJ98</accession>